<reference evidence="1 2" key="1">
    <citation type="submission" date="2020-09" db="EMBL/GenBank/DDBJ databases">
        <title>De no assembly of potato wild relative species, Solanum commersonii.</title>
        <authorList>
            <person name="Cho K."/>
        </authorList>
    </citation>
    <scope>NUCLEOTIDE SEQUENCE [LARGE SCALE GENOMIC DNA]</scope>
    <source>
        <strain evidence="1">LZ3.2</strain>
        <tissue evidence="1">Leaf</tissue>
    </source>
</reference>
<accession>A0A9J5Z6J4</accession>
<comment type="caution">
    <text evidence="1">The sequence shown here is derived from an EMBL/GenBank/DDBJ whole genome shotgun (WGS) entry which is preliminary data.</text>
</comment>
<protein>
    <submittedName>
        <fullName evidence="1">Uncharacterized protein</fullName>
    </submittedName>
</protein>
<evidence type="ECO:0000313" key="2">
    <source>
        <dbReference type="Proteomes" id="UP000824120"/>
    </source>
</evidence>
<evidence type="ECO:0000313" key="1">
    <source>
        <dbReference type="EMBL" id="KAG5607084.1"/>
    </source>
</evidence>
<dbReference type="Proteomes" id="UP000824120">
    <property type="component" value="Chromosome 5"/>
</dbReference>
<name>A0A9J5Z6J4_SOLCO</name>
<keyword evidence="2" id="KW-1185">Reference proteome</keyword>
<organism evidence="1 2">
    <name type="scientific">Solanum commersonii</name>
    <name type="common">Commerson's wild potato</name>
    <name type="synonym">Commerson's nightshade</name>
    <dbReference type="NCBI Taxonomy" id="4109"/>
    <lineage>
        <taxon>Eukaryota</taxon>
        <taxon>Viridiplantae</taxon>
        <taxon>Streptophyta</taxon>
        <taxon>Embryophyta</taxon>
        <taxon>Tracheophyta</taxon>
        <taxon>Spermatophyta</taxon>
        <taxon>Magnoliopsida</taxon>
        <taxon>eudicotyledons</taxon>
        <taxon>Gunneridae</taxon>
        <taxon>Pentapetalae</taxon>
        <taxon>asterids</taxon>
        <taxon>lamiids</taxon>
        <taxon>Solanales</taxon>
        <taxon>Solanaceae</taxon>
        <taxon>Solanoideae</taxon>
        <taxon>Solaneae</taxon>
        <taxon>Solanum</taxon>
    </lineage>
</organism>
<sequence length="106" mass="11916">MDATLHDCQFHLESVDEVLALVPSLKFTYSHHLLLMQINISRYFLGTFSSVTSHTSTCTSHPFSKLLAMSNVQYRKMYSNVSKNGITSFPTTTSSWGLSEKSYKVG</sequence>
<gene>
    <name evidence="1" type="ORF">H5410_028576</name>
</gene>
<dbReference type="AlphaFoldDB" id="A0A9J5Z6J4"/>
<proteinExistence type="predicted"/>
<dbReference type="EMBL" id="JACXVP010000005">
    <property type="protein sequence ID" value="KAG5607084.1"/>
    <property type="molecule type" value="Genomic_DNA"/>
</dbReference>